<reference evidence="2" key="1">
    <citation type="submission" date="2021-03" db="EMBL/GenBank/DDBJ databases">
        <title>Draft genome sequence of rust myrtle Austropuccinia psidii MF-1, a brazilian biotype.</title>
        <authorList>
            <person name="Quecine M.C."/>
            <person name="Pachon D.M.R."/>
            <person name="Bonatelli M.L."/>
            <person name="Correr F.H."/>
            <person name="Franceschini L.M."/>
            <person name="Leite T.F."/>
            <person name="Margarido G.R.A."/>
            <person name="Almeida C.A."/>
            <person name="Ferrarezi J.A."/>
            <person name="Labate C.A."/>
        </authorList>
    </citation>
    <scope>NUCLEOTIDE SEQUENCE</scope>
    <source>
        <strain evidence="2">MF-1</strain>
    </source>
</reference>
<gene>
    <name evidence="2" type="ORF">O181_108480</name>
</gene>
<dbReference type="EMBL" id="AVOT02083233">
    <property type="protein sequence ID" value="MBW0568765.1"/>
    <property type="molecule type" value="Genomic_DNA"/>
</dbReference>
<sequence length="127" mass="14875">MNDAFDYAKQKREKSHKVPDFKVGDLVLVSNFNFNDIKGQKKLEDSYVGPFVIVSIHGMNAVQVEWSGKLEKNTLPFQNQTPLSKPPVEQSEDKKIKKVIKERRLMGKDQRKYLVRYRDLVHEWIQA</sequence>
<name>A0A9Q3JWH6_9BASI</name>
<evidence type="ECO:0000313" key="3">
    <source>
        <dbReference type="Proteomes" id="UP000765509"/>
    </source>
</evidence>
<organism evidence="2 3">
    <name type="scientific">Austropuccinia psidii MF-1</name>
    <dbReference type="NCBI Taxonomy" id="1389203"/>
    <lineage>
        <taxon>Eukaryota</taxon>
        <taxon>Fungi</taxon>
        <taxon>Dikarya</taxon>
        <taxon>Basidiomycota</taxon>
        <taxon>Pucciniomycotina</taxon>
        <taxon>Pucciniomycetes</taxon>
        <taxon>Pucciniales</taxon>
        <taxon>Sphaerophragmiaceae</taxon>
        <taxon>Austropuccinia</taxon>
    </lineage>
</organism>
<evidence type="ECO:0000313" key="2">
    <source>
        <dbReference type="EMBL" id="MBW0568765.1"/>
    </source>
</evidence>
<proteinExistence type="predicted"/>
<accession>A0A9Q3JWH6</accession>
<dbReference type="AlphaFoldDB" id="A0A9Q3JWH6"/>
<protein>
    <submittedName>
        <fullName evidence="2">Uncharacterized protein</fullName>
    </submittedName>
</protein>
<feature type="region of interest" description="Disordered" evidence="1">
    <location>
        <begin position="76"/>
        <end position="95"/>
    </location>
</feature>
<keyword evidence="3" id="KW-1185">Reference proteome</keyword>
<dbReference type="Proteomes" id="UP000765509">
    <property type="component" value="Unassembled WGS sequence"/>
</dbReference>
<evidence type="ECO:0000256" key="1">
    <source>
        <dbReference type="SAM" id="MobiDB-lite"/>
    </source>
</evidence>
<comment type="caution">
    <text evidence="2">The sequence shown here is derived from an EMBL/GenBank/DDBJ whole genome shotgun (WGS) entry which is preliminary data.</text>
</comment>